<dbReference type="HAMAP" id="MF_00068">
    <property type="entry name" value="MurQ"/>
    <property type="match status" value="1"/>
</dbReference>
<evidence type="ECO:0000313" key="5">
    <source>
        <dbReference type="EMBL" id="MBF0935510.1"/>
    </source>
</evidence>
<dbReference type="EC" id="4.2.1.126" evidence="3"/>
<dbReference type="Gene3D" id="1.10.8.1080">
    <property type="match status" value="1"/>
</dbReference>
<organism evidence="5 6">
    <name type="scientific">Abiotrophia defectiva</name>
    <name type="common">Streptococcus defectivus</name>
    <dbReference type="NCBI Taxonomy" id="46125"/>
    <lineage>
        <taxon>Bacteria</taxon>
        <taxon>Bacillati</taxon>
        <taxon>Bacillota</taxon>
        <taxon>Bacilli</taxon>
        <taxon>Lactobacillales</taxon>
        <taxon>Aerococcaceae</taxon>
        <taxon>Abiotrophia</taxon>
    </lineage>
</organism>
<dbReference type="GO" id="GO:0009254">
    <property type="term" value="P:peptidoglycan turnover"/>
    <property type="evidence" value="ECO:0007669"/>
    <property type="project" value="TreeGrafter"/>
</dbReference>
<proteinExistence type="inferred from homology"/>
<dbReference type="Pfam" id="PF22645">
    <property type="entry name" value="GKRP_SIS_N"/>
    <property type="match status" value="1"/>
</dbReference>
<dbReference type="InterPro" id="IPR040190">
    <property type="entry name" value="MURQ/GCKR"/>
</dbReference>
<keyword evidence="1 3" id="KW-0456">Lyase</keyword>
<comment type="subunit">
    <text evidence="3">Homodimer.</text>
</comment>
<dbReference type="GO" id="GO:0016803">
    <property type="term" value="F:ether hydrolase activity"/>
    <property type="evidence" value="ECO:0007669"/>
    <property type="project" value="TreeGrafter"/>
</dbReference>
<protein>
    <recommendedName>
        <fullName evidence="3">N-acetylmuramic acid 6-phosphate etherase</fullName>
        <shortName evidence="3">MurNAc-6-P etherase</shortName>
        <ecNumber evidence="3">4.2.1.126</ecNumber>
    </recommendedName>
    <alternativeName>
        <fullName evidence="3">N-acetylmuramic acid 6-phosphate hydrolase</fullName>
    </alternativeName>
    <alternativeName>
        <fullName evidence="3">N-acetylmuramic acid 6-phosphate lyase</fullName>
    </alternativeName>
</protein>
<comment type="pathway">
    <text evidence="3">Amino-sugar metabolism; N-acetylmuramate degradation.</text>
</comment>
<dbReference type="EMBL" id="JABZFV010000260">
    <property type="protein sequence ID" value="MBF0935510.1"/>
    <property type="molecule type" value="Genomic_DNA"/>
</dbReference>
<dbReference type="PANTHER" id="PTHR10088:SF4">
    <property type="entry name" value="GLUCOKINASE REGULATORY PROTEIN"/>
    <property type="match status" value="1"/>
</dbReference>
<dbReference type="PROSITE" id="PS01272">
    <property type="entry name" value="GCKR"/>
    <property type="match status" value="1"/>
</dbReference>
<gene>
    <name evidence="3 5" type="primary">murQ</name>
    <name evidence="5" type="ORF">HXK00_07730</name>
</gene>
<comment type="similarity">
    <text evidence="3">Belongs to the GCKR-like family. MurNAc-6-P etherase subfamily.</text>
</comment>
<dbReference type="InterPro" id="IPR005486">
    <property type="entry name" value="Glucokinase_regulatory_CS"/>
</dbReference>
<evidence type="ECO:0000256" key="2">
    <source>
        <dbReference type="ARBA" id="ARBA00023277"/>
    </source>
</evidence>
<comment type="miscellaneous">
    <text evidence="3">A lyase-type mechanism (elimination/hydration) is suggested for the cleavage of the lactyl ether bond of MurNAc 6-phosphate, with the formation of an alpha,beta-unsaturated aldehyde intermediate with (E)-stereochemistry, followed by the syn addition of water to give product.</text>
</comment>
<dbReference type="FunFam" id="3.40.50.10490:FF:000014">
    <property type="entry name" value="N-acetylmuramic acid 6-phosphate etherase"/>
    <property type="match status" value="1"/>
</dbReference>
<dbReference type="GO" id="GO:0097367">
    <property type="term" value="F:carbohydrate derivative binding"/>
    <property type="evidence" value="ECO:0007669"/>
    <property type="project" value="InterPro"/>
</dbReference>
<dbReference type="NCBIfam" id="TIGR00274">
    <property type="entry name" value="N-acetylmuramic acid 6-phosphate etherase"/>
    <property type="match status" value="1"/>
</dbReference>
<dbReference type="PANTHER" id="PTHR10088">
    <property type="entry name" value="GLUCOKINASE REGULATORY PROTEIN"/>
    <property type="match status" value="1"/>
</dbReference>
<dbReference type="CDD" id="cd05007">
    <property type="entry name" value="SIS_Etherase"/>
    <property type="match status" value="1"/>
</dbReference>
<feature type="active site" description="Proton donor" evidence="3">
    <location>
        <position position="83"/>
    </location>
</feature>
<dbReference type="InterPro" id="IPR001347">
    <property type="entry name" value="SIS_dom"/>
</dbReference>
<feature type="active site" evidence="3">
    <location>
        <position position="114"/>
    </location>
</feature>
<dbReference type="NCBIfam" id="NF003915">
    <property type="entry name" value="PRK05441.1"/>
    <property type="match status" value="1"/>
</dbReference>
<evidence type="ECO:0000313" key="6">
    <source>
        <dbReference type="Proteomes" id="UP000757900"/>
    </source>
</evidence>
<dbReference type="PROSITE" id="PS51464">
    <property type="entry name" value="SIS"/>
    <property type="match status" value="1"/>
</dbReference>
<feature type="domain" description="SIS" evidence="4">
    <location>
        <begin position="55"/>
        <end position="218"/>
    </location>
</feature>
<name>A0A929QU52_ABIDE</name>
<reference evidence="5" key="1">
    <citation type="submission" date="2020-04" db="EMBL/GenBank/DDBJ databases">
        <title>Deep metagenomics examines the oral microbiome during advanced dental caries in children, revealing novel taxa and co-occurrences with host molecules.</title>
        <authorList>
            <person name="Baker J.L."/>
            <person name="Morton J.T."/>
            <person name="Dinis M."/>
            <person name="Alvarez R."/>
            <person name="Tran N.C."/>
            <person name="Knight R."/>
            <person name="Edlund A."/>
        </authorList>
    </citation>
    <scope>NUCLEOTIDE SEQUENCE</scope>
    <source>
        <strain evidence="5">JCVI_23_bin.16</strain>
    </source>
</reference>
<sequence>MELGKLATEQANPLSQAIETLSVAEITQRMNQEDQGVPLAVRQSLPEINAFIEALVPVMAQGGRLFYIGAGTSGRLGLLDASECPPTFGVAPDRVQALMAGGLEAMTQAVEGAEDDQAAAVQDLATLELSAKDALVGIAASGRTPYVVAALRYAQEQGALTASLACVEDAEISQWADYPIEIPVGPEIIAGSSRLKAGTAQKLVLNMISTTAMIQLGKVYQGYMVDVQATNQKLIDRAHRIIAATSGLSLEQAATYFQAAQGQVKCAILMALTGCDLAGAQALLADNQDHIAQAIQASQQSENKQDQIKEVLP</sequence>
<evidence type="ECO:0000259" key="4">
    <source>
        <dbReference type="PROSITE" id="PS51464"/>
    </source>
</evidence>
<dbReference type="AlphaFoldDB" id="A0A929QU52"/>
<dbReference type="SUPFAM" id="SSF53697">
    <property type="entry name" value="SIS domain"/>
    <property type="match status" value="1"/>
</dbReference>
<comment type="caution">
    <text evidence="5">The sequence shown here is derived from an EMBL/GenBank/DDBJ whole genome shotgun (WGS) entry which is preliminary data.</text>
</comment>
<dbReference type="InterPro" id="IPR046348">
    <property type="entry name" value="SIS_dom_sf"/>
</dbReference>
<comment type="catalytic activity">
    <reaction evidence="3">
        <text>N-acetyl-D-muramate 6-phosphate + H2O = N-acetyl-D-glucosamine 6-phosphate + (R)-lactate</text>
        <dbReference type="Rhea" id="RHEA:26410"/>
        <dbReference type="ChEBI" id="CHEBI:15377"/>
        <dbReference type="ChEBI" id="CHEBI:16004"/>
        <dbReference type="ChEBI" id="CHEBI:57513"/>
        <dbReference type="ChEBI" id="CHEBI:58722"/>
        <dbReference type="EC" id="4.2.1.126"/>
    </reaction>
</comment>
<dbReference type="InterPro" id="IPR005488">
    <property type="entry name" value="Etherase_MurQ"/>
</dbReference>
<keyword evidence="2 3" id="KW-0119">Carbohydrate metabolism</keyword>
<comment type="function">
    <text evidence="3">Specifically catalyzes the cleavage of the D-lactyl ether substituent of MurNAc 6-phosphate, producing GlcNAc 6-phosphate and D-lactate.</text>
</comment>
<dbReference type="Proteomes" id="UP000757900">
    <property type="component" value="Unassembled WGS sequence"/>
</dbReference>
<dbReference type="NCBIfam" id="NF009222">
    <property type="entry name" value="PRK12570.1"/>
    <property type="match status" value="1"/>
</dbReference>
<dbReference type="Gene3D" id="3.40.50.10490">
    <property type="entry name" value="Glucose-6-phosphate isomerase like protein, domain 1"/>
    <property type="match status" value="1"/>
</dbReference>
<evidence type="ECO:0000256" key="1">
    <source>
        <dbReference type="ARBA" id="ARBA00023239"/>
    </source>
</evidence>
<dbReference type="GO" id="GO:0046348">
    <property type="term" value="P:amino sugar catabolic process"/>
    <property type="evidence" value="ECO:0007669"/>
    <property type="project" value="InterPro"/>
</dbReference>
<accession>A0A929QU52</accession>
<evidence type="ECO:0000256" key="3">
    <source>
        <dbReference type="HAMAP-Rule" id="MF_00068"/>
    </source>
</evidence>
<dbReference type="GO" id="GO:0016835">
    <property type="term" value="F:carbon-oxygen lyase activity"/>
    <property type="evidence" value="ECO:0007669"/>
    <property type="project" value="UniProtKB-UniRule"/>
</dbReference>